<organism evidence="1 2">
    <name type="scientific">Bauhinia variegata</name>
    <name type="common">Purple orchid tree</name>
    <name type="synonym">Phanera variegata</name>
    <dbReference type="NCBI Taxonomy" id="167791"/>
    <lineage>
        <taxon>Eukaryota</taxon>
        <taxon>Viridiplantae</taxon>
        <taxon>Streptophyta</taxon>
        <taxon>Embryophyta</taxon>
        <taxon>Tracheophyta</taxon>
        <taxon>Spermatophyta</taxon>
        <taxon>Magnoliopsida</taxon>
        <taxon>eudicotyledons</taxon>
        <taxon>Gunneridae</taxon>
        <taxon>Pentapetalae</taxon>
        <taxon>rosids</taxon>
        <taxon>fabids</taxon>
        <taxon>Fabales</taxon>
        <taxon>Fabaceae</taxon>
        <taxon>Cercidoideae</taxon>
        <taxon>Cercideae</taxon>
        <taxon>Bauhiniinae</taxon>
        <taxon>Bauhinia</taxon>
    </lineage>
</organism>
<gene>
    <name evidence="1" type="ORF">L6164_030182</name>
</gene>
<evidence type="ECO:0000313" key="2">
    <source>
        <dbReference type="Proteomes" id="UP000828941"/>
    </source>
</evidence>
<proteinExistence type="predicted"/>
<reference evidence="1 2" key="1">
    <citation type="journal article" date="2022" name="DNA Res.">
        <title>Chromosomal-level genome assembly of the orchid tree Bauhinia variegata (Leguminosae; Cercidoideae) supports the allotetraploid origin hypothesis of Bauhinia.</title>
        <authorList>
            <person name="Zhong Y."/>
            <person name="Chen Y."/>
            <person name="Zheng D."/>
            <person name="Pang J."/>
            <person name="Liu Y."/>
            <person name="Luo S."/>
            <person name="Meng S."/>
            <person name="Qian L."/>
            <person name="Wei D."/>
            <person name="Dai S."/>
            <person name="Zhou R."/>
        </authorList>
    </citation>
    <scope>NUCLEOTIDE SEQUENCE [LARGE SCALE GENOMIC DNA]</scope>
    <source>
        <strain evidence="1">BV-YZ2020</strain>
    </source>
</reference>
<keyword evidence="2" id="KW-1185">Reference proteome</keyword>
<sequence length="83" mass="9895">MVFYRSFPERIVAEFSRDLDFRKAREKPRRKANQLLHLIRYNFLTCLTYIEVVIQVKVLQGRDNGARGITGLSKKAIFPKYRF</sequence>
<accession>A0ACB9LBM3</accession>
<evidence type="ECO:0000313" key="1">
    <source>
        <dbReference type="EMBL" id="KAI4306945.1"/>
    </source>
</evidence>
<dbReference type="Proteomes" id="UP000828941">
    <property type="component" value="Chromosome 12"/>
</dbReference>
<protein>
    <submittedName>
        <fullName evidence="1">Uncharacterized protein</fullName>
    </submittedName>
</protein>
<name>A0ACB9LBM3_BAUVA</name>
<comment type="caution">
    <text evidence="1">The sequence shown here is derived from an EMBL/GenBank/DDBJ whole genome shotgun (WGS) entry which is preliminary data.</text>
</comment>
<dbReference type="EMBL" id="CM039437">
    <property type="protein sequence ID" value="KAI4306945.1"/>
    <property type="molecule type" value="Genomic_DNA"/>
</dbReference>